<dbReference type="AlphaFoldDB" id="A0A6J4J7G6"/>
<sequence length="416" mass="43206">MGVGLANELEGLTARFEAMLGSSQAAGDMLAFIRKRADETPRGFSELGQAVTGLIPIMKSTKAPIDELLNTALILAELDPAQGLAGAGTALREFAGGDLTSLRKRFEIDTDPIERLTKQGVPGLKALNTVLAENGFTMGLVEKRAATTEGRFSTFKDLLDSIAIEAGKPILAGLGLELDRFGGLITSNLPQLKELWRTLGTSIAGTLNTAGTELGTVLQTATNLAKIHDIPFLKALESSITLRIGEVFGQGAADNFRKFIDGVEGLPATIAGIHAAVTTVGSTIGAAIDGVKTTLAAQLGRMSTMMDQFIVALANVPGLSGYFGDAAAAAKERLGIWEPTARLPAGASPGPTLDFSDVLPLAMGLFSAPVEVHAPISIHVEHMDASDPEDVSRLADAIAAAQRRAMDSAGPEAPGA</sequence>
<organism evidence="1">
    <name type="scientific">uncultured Chloroflexota bacterium</name>
    <dbReference type="NCBI Taxonomy" id="166587"/>
    <lineage>
        <taxon>Bacteria</taxon>
        <taxon>Bacillati</taxon>
        <taxon>Chloroflexota</taxon>
        <taxon>environmental samples</taxon>
    </lineage>
</organism>
<name>A0A6J4J7G6_9CHLR</name>
<dbReference type="EMBL" id="CADCTC010000180">
    <property type="protein sequence ID" value="CAA9272303.1"/>
    <property type="molecule type" value="Genomic_DNA"/>
</dbReference>
<proteinExistence type="predicted"/>
<evidence type="ECO:0000313" key="1">
    <source>
        <dbReference type="EMBL" id="CAA9272303.1"/>
    </source>
</evidence>
<accession>A0A6J4J7G6</accession>
<reference evidence="1" key="1">
    <citation type="submission" date="2020-02" db="EMBL/GenBank/DDBJ databases">
        <authorList>
            <person name="Meier V. D."/>
        </authorList>
    </citation>
    <scope>NUCLEOTIDE SEQUENCE</scope>
    <source>
        <strain evidence="1">AVDCRST_MAG77</strain>
    </source>
</reference>
<protein>
    <submittedName>
        <fullName evidence="1">Uncharacterized protein</fullName>
    </submittedName>
</protein>
<gene>
    <name evidence="1" type="ORF">AVDCRST_MAG77-3240</name>
</gene>